<evidence type="ECO:0000313" key="1">
    <source>
        <dbReference type="EMBL" id="SQD80556.1"/>
    </source>
</evidence>
<evidence type="ECO:0000313" key="2">
    <source>
        <dbReference type="Proteomes" id="UP000250163"/>
    </source>
</evidence>
<dbReference type="RefSeq" id="WP_112717961.1">
    <property type="nucleotide sequence ID" value="NZ_LS483250.1"/>
</dbReference>
<gene>
    <name evidence="1" type="ORF">MORIYA_4104</name>
</gene>
<keyword evidence="2" id="KW-1185">Reference proteome</keyword>
<reference evidence="2" key="1">
    <citation type="submission" date="2018-05" db="EMBL/GenBank/DDBJ databases">
        <authorList>
            <person name="Cea G.-C."/>
            <person name="William W."/>
        </authorList>
    </citation>
    <scope>NUCLEOTIDE SEQUENCE [LARGE SCALE GENOMIC DNA]</scope>
    <source>
        <strain evidence="2">DB21MT 5</strain>
    </source>
</reference>
<dbReference type="OrthoDB" id="5900133at2"/>
<dbReference type="Proteomes" id="UP000250163">
    <property type="component" value="Chromosome MORIYA"/>
</dbReference>
<dbReference type="EMBL" id="LS483250">
    <property type="protein sequence ID" value="SQD80556.1"/>
    <property type="molecule type" value="Genomic_DNA"/>
</dbReference>
<protein>
    <recommendedName>
        <fullName evidence="3">DUF2989 domain-containing protein</fullName>
    </recommendedName>
</protein>
<dbReference type="AlphaFoldDB" id="A0A330LW62"/>
<organism evidence="1 2">
    <name type="scientific">Moritella yayanosii</name>
    <dbReference type="NCBI Taxonomy" id="69539"/>
    <lineage>
        <taxon>Bacteria</taxon>
        <taxon>Pseudomonadati</taxon>
        <taxon>Pseudomonadota</taxon>
        <taxon>Gammaproteobacteria</taxon>
        <taxon>Alteromonadales</taxon>
        <taxon>Moritellaceae</taxon>
        <taxon>Moritella</taxon>
    </lineage>
</organism>
<dbReference type="PROSITE" id="PS51257">
    <property type="entry name" value="PROKAR_LIPOPROTEIN"/>
    <property type="match status" value="1"/>
</dbReference>
<dbReference type="KEGG" id="mya:MORIYA_4104"/>
<name>A0A330LW62_9GAMM</name>
<sequence length="293" mass="33236">MHRLRSISRFIPAVIITGLLTSCSDPHDAVAVCKNDGAICADLNTDKWCQTERNNLITSRFKAQKNASERAQYALLTALSDYQECIKIAALIEPRKHPELKTQRVSAMLSTYDDLIALEKQTRSSNNPYILNYHWVSHHNEDAKQRFIALSKQQSFDDPALYFAIANIYGHNTDKAIANLLKGITLLDDNAQFNSSQLDNSKLGNSSTMTTKLLYAIITAYMHKRDYQLAYLWSKVALISDIKNINLSIFNKHKITISEQRRLDKLAVRVAEQIEDKQFTDKSYAYTLSAVGL</sequence>
<evidence type="ECO:0008006" key="3">
    <source>
        <dbReference type="Google" id="ProtNLM"/>
    </source>
</evidence>
<proteinExistence type="predicted"/>
<accession>A0A330LW62</accession>
<dbReference type="InterPro" id="IPR021372">
    <property type="entry name" value="DUF2989"/>
</dbReference>
<dbReference type="Pfam" id="PF11207">
    <property type="entry name" value="DUF2989"/>
    <property type="match status" value="1"/>
</dbReference>